<name>A0A2U0I257_9FLAO</name>
<dbReference type="RefSeq" id="WP_116694078.1">
    <property type="nucleotide sequence ID" value="NZ_QEHR01000004.1"/>
</dbReference>
<dbReference type="OrthoDB" id="5381491at2"/>
<comment type="caution">
    <text evidence="4">The sequence shown here is derived from an EMBL/GenBank/DDBJ whole genome shotgun (WGS) entry which is preliminary data.</text>
</comment>
<keyword evidence="1" id="KW-0175">Coiled coil</keyword>
<protein>
    <submittedName>
        <fullName evidence="4">DUF4349 domain-containing protein</fullName>
    </submittedName>
</protein>
<dbReference type="PROSITE" id="PS51257">
    <property type="entry name" value="PROKAR_LIPOPROTEIN"/>
    <property type="match status" value="1"/>
</dbReference>
<dbReference type="InterPro" id="IPR025645">
    <property type="entry name" value="DUF4349"/>
</dbReference>
<proteinExistence type="predicted"/>
<keyword evidence="2" id="KW-0812">Transmembrane</keyword>
<organism evidence="4 5">
    <name type="scientific">Marixanthomonas spongiae</name>
    <dbReference type="NCBI Taxonomy" id="2174845"/>
    <lineage>
        <taxon>Bacteria</taxon>
        <taxon>Pseudomonadati</taxon>
        <taxon>Bacteroidota</taxon>
        <taxon>Flavobacteriia</taxon>
        <taxon>Flavobacteriales</taxon>
        <taxon>Flavobacteriaceae</taxon>
        <taxon>Marixanthomonas</taxon>
    </lineage>
</organism>
<feature type="domain" description="DUF4349" evidence="3">
    <location>
        <begin position="65"/>
        <end position="271"/>
    </location>
</feature>
<evidence type="ECO:0000313" key="5">
    <source>
        <dbReference type="Proteomes" id="UP000245962"/>
    </source>
</evidence>
<evidence type="ECO:0000256" key="2">
    <source>
        <dbReference type="SAM" id="Phobius"/>
    </source>
</evidence>
<keyword evidence="2" id="KW-0472">Membrane</keyword>
<evidence type="ECO:0000256" key="1">
    <source>
        <dbReference type="SAM" id="Coils"/>
    </source>
</evidence>
<dbReference type="Pfam" id="PF14257">
    <property type="entry name" value="DUF4349"/>
    <property type="match status" value="1"/>
</dbReference>
<dbReference type="Proteomes" id="UP000245962">
    <property type="component" value="Unassembled WGS sequence"/>
</dbReference>
<feature type="coiled-coil region" evidence="1">
    <location>
        <begin position="161"/>
        <end position="208"/>
    </location>
</feature>
<evidence type="ECO:0000313" key="4">
    <source>
        <dbReference type="EMBL" id="PVW15183.1"/>
    </source>
</evidence>
<accession>A0A2U0I257</accession>
<gene>
    <name evidence="4" type="ORF">DDV96_07180</name>
</gene>
<keyword evidence="2" id="KW-1133">Transmembrane helix</keyword>
<keyword evidence="5" id="KW-1185">Reference proteome</keyword>
<evidence type="ECO:0000259" key="3">
    <source>
        <dbReference type="Pfam" id="PF14257"/>
    </source>
</evidence>
<dbReference type="EMBL" id="QEHR01000004">
    <property type="protein sequence ID" value="PVW15183.1"/>
    <property type="molecule type" value="Genomic_DNA"/>
</dbReference>
<feature type="transmembrane region" description="Helical" evidence="2">
    <location>
        <begin position="248"/>
        <end position="274"/>
    </location>
</feature>
<reference evidence="4 5" key="1">
    <citation type="submission" date="2018-04" db="EMBL/GenBank/DDBJ databases">
        <title>Marixanthomonas spongiae HN-E44 sp. nov., isolated from a marine sponge.</title>
        <authorList>
            <person name="Luo L."/>
            <person name="Zhuang L."/>
        </authorList>
    </citation>
    <scope>NUCLEOTIDE SEQUENCE [LARGE SCALE GENOMIC DNA]</scope>
    <source>
        <strain evidence="4 5">HN-E44</strain>
    </source>
</reference>
<sequence>MKAISLFFFLFALACSDGNRSADTVSTSPQPSYESEIVESEEFAEEVPITQQLTPPPPPAPQQEQKIIKTARLAFETPSPEETHKRILQLTSQYEGFVANDNSGKSYNRIYKNMTIRVPTKNFQAFINSVSEGVEYFDQRDISRQDVTEEFVDLQARLKAKRKLENRYLELLSKAKNVKEMLEIERELSNIREEIEAKEGRLKYLQNRVSVSTINLEFYKYTAKSGVTVSYGQKIKNALQGGWNGVSVFFLGLLYLWPLFIVIIIVLLVVRWLVRRKKNN</sequence>
<dbReference type="AlphaFoldDB" id="A0A2U0I257"/>